<evidence type="ECO:0000256" key="2">
    <source>
        <dbReference type="ARBA" id="ARBA00022814"/>
    </source>
</evidence>
<evidence type="ECO:0000259" key="8">
    <source>
        <dbReference type="Pfam" id="PF01029"/>
    </source>
</evidence>
<evidence type="ECO:0000313" key="10">
    <source>
        <dbReference type="Proteomes" id="UP001055868"/>
    </source>
</evidence>
<dbReference type="InterPro" id="IPR006027">
    <property type="entry name" value="NusB_RsmB_TIM44"/>
</dbReference>
<feature type="region of interest" description="Disordered" evidence="7">
    <location>
        <begin position="1"/>
        <end position="31"/>
    </location>
</feature>
<dbReference type="PANTHER" id="PTHR11078:SF3">
    <property type="entry name" value="ANTITERMINATION NUSB DOMAIN-CONTAINING PROTEIN"/>
    <property type="match status" value="1"/>
</dbReference>
<gene>
    <name evidence="6 9" type="primary">nusB</name>
    <name evidence="9" type="ORF">M4486_06195</name>
</gene>
<dbReference type="InterPro" id="IPR011605">
    <property type="entry name" value="NusB_fam"/>
</dbReference>
<dbReference type="NCBIfam" id="TIGR01951">
    <property type="entry name" value="nusB"/>
    <property type="match status" value="1"/>
</dbReference>
<dbReference type="InterPro" id="IPR035926">
    <property type="entry name" value="NusB-like_sf"/>
</dbReference>
<sequence length="167" mass="18645">MQDPLSLPLPGREGEEVELLETHPANPKRLTSRSRERVRAIDVVFEADARERDLGDVLAERRLRTAAQTALPERSAHLVELVAAHREEIDEQLSTHSRDWPLHRMPAVDRAILRTGAAEILHDTPADGVGPVIGEYATIARELSTEDSPRFVNGLLQRIGEMRDLLG</sequence>
<dbReference type="Gene3D" id="1.10.940.10">
    <property type="entry name" value="NusB-like"/>
    <property type="match status" value="1"/>
</dbReference>
<dbReference type="Pfam" id="PF01029">
    <property type="entry name" value="NusB"/>
    <property type="match status" value="1"/>
</dbReference>
<dbReference type="Proteomes" id="UP001055868">
    <property type="component" value="Chromosome"/>
</dbReference>
<feature type="domain" description="NusB/RsmB/TIM44" evidence="8">
    <location>
        <begin position="36"/>
        <end position="159"/>
    </location>
</feature>
<evidence type="ECO:0000256" key="6">
    <source>
        <dbReference type="HAMAP-Rule" id="MF_00073"/>
    </source>
</evidence>
<evidence type="ECO:0000256" key="5">
    <source>
        <dbReference type="ARBA" id="ARBA00023163"/>
    </source>
</evidence>
<dbReference type="RefSeq" id="WP_249480285.1">
    <property type="nucleotide sequence ID" value="NZ_CP097218.1"/>
</dbReference>
<keyword evidence="2 6" id="KW-0889">Transcription antitermination</keyword>
<keyword evidence="3 6" id="KW-0694">RNA-binding</keyword>
<protein>
    <recommendedName>
        <fullName evidence="6">Transcription antitermination protein NusB</fullName>
    </recommendedName>
    <alternativeName>
        <fullName evidence="6">Antitermination factor NusB</fullName>
    </alternativeName>
</protein>
<dbReference type="EMBL" id="CP097218">
    <property type="protein sequence ID" value="UQN30883.1"/>
    <property type="molecule type" value="Genomic_DNA"/>
</dbReference>
<evidence type="ECO:0000256" key="7">
    <source>
        <dbReference type="SAM" id="MobiDB-lite"/>
    </source>
</evidence>
<proteinExistence type="inferred from homology"/>
<keyword evidence="5 6" id="KW-0804">Transcription</keyword>
<evidence type="ECO:0000256" key="1">
    <source>
        <dbReference type="ARBA" id="ARBA00005952"/>
    </source>
</evidence>
<comment type="similarity">
    <text evidence="1 6">Belongs to the NusB family.</text>
</comment>
<accession>A0ABY4N8K0</accession>
<evidence type="ECO:0000256" key="4">
    <source>
        <dbReference type="ARBA" id="ARBA00023015"/>
    </source>
</evidence>
<keyword evidence="10" id="KW-1185">Reference proteome</keyword>
<dbReference type="PANTHER" id="PTHR11078">
    <property type="entry name" value="N UTILIZATION SUBSTANCE PROTEIN B-RELATED"/>
    <property type="match status" value="1"/>
</dbReference>
<organism evidence="9 10">
    <name type="scientific">Brachybacterium kimchii</name>
    <dbReference type="NCBI Taxonomy" id="2942909"/>
    <lineage>
        <taxon>Bacteria</taxon>
        <taxon>Bacillati</taxon>
        <taxon>Actinomycetota</taxon>
        <taxon>Actinomycetes</taxon>
        <taxon>Micrococcales</taxon>
        <taxon>Dermabacteraceae</taxon>
        <taxon>Brachybacterium</taxon>
    </lineage>
</organism>
<evidence type="ECO:0000313" key="9">
    <source>
        <dbReference type="EMBL" id="UQN30883.1"/>
    </source>
</evidence>
<comment type="function">
    <text evidence="6">Involved in transcription antitermination. Required for transcription of ribosomal RNA (rRNA) genes. Binds specifically to the boxA antiterminator sequence of the ribosomal RNA (rrn) operons.</text>
</comment>
<name>A0ABY4N8K0_9MICO</name>
<evidence type="ECO:0000256" key="3">
    <source>
        <dbReference type="ARBA" id="ARBA00022884"/>
    </source>
</evidence>
<keyword evidence="4 6" id="KW-0805">Transcription regulation</keyword>
<dbReference type="SUPFAM" id="SSF48013">
    <property type="entry name" value="NusB-like"/>
    <property type="match status" value="1"/>
</dbReference>
<dbReference type="HAMAP" id="MF_00073">
    <property type="entry name" value="NusB"/>
    <property type="match status" value="1"/>
</dbReference>
<reference evidence="9" key="1">
    <citation type="submission" date="2022-05" db="EMBL/GenBank/DDBJ databases">
        <title>Genomic analysis of Brachybacterium sp. CBA3104.</title>
        <authorList>
            <person name="Roh S.W."/>
            <person name="Kim Y.B."/>
            <person name="Kim Y."/>
        </authorList>
    </citation>
    <scope>NUCLEOTIDE SEQUENCE</scope>
    <source>
        <strain evidence="9">CBA3104</strain>
    </source>
</reference>